<feature type="signal peptide" evidence="2">
    <location>
        <begin position="1"/>
        <end position="18"/>
    </location>
</feature>
<feature type="transmembrane region" description="Helical" evidence="1">
    <location>
        <begin position="75"/>
        <end position="93"/>
    </location>
</feature>
<evidence type="ECO:0000256" key="1">
    <source>
        <dbReference type="SAM" id="Phobius"/>
    </source>
</evidence>
<keyword evidence="1" id="KW-0812">Transmembrane</keyword>
<name>A0A8K0WF43_9HYPO</name>
<proteinExistence type="predicted"/>
<keyword evidence="1" id="KW-1133">Transmembrane helix</keyword>
<keyword evidence="4" id="KW-1185">Reference proteome</keyword>
<evidence type="ECO:0000256" key="2">
    <source>
        <dbReference type="SAM" id="SignalP"/>
    </source>
</evidence>
<sequence>MYMHSVLLLGFSLSLSPAAVPFPFPLPFPSVPASRGPRPDQIRVVNGRRDWRMACNRGVVWWRLLGVHVREERKWIWEVSFLLSLFFLSFVCML</sequence>
<protein>
    <recommendedName>
        <fullName evidence="5">Secreted protein</fullName>
    </recommendedName>
</protein>
<feature type="chain" id="PRO_5035466589" description="Secreted protein" evidence="2">
    <location>
        <begin position="19"/>
        <end position="94"/>
    </location>
</feature>
<accession>A0A8K0WF43</accession>
<keyword evidence="2" id="KW-0732">Signal</keyword>
<evidence type="ECO:0000313" key="3">
    <source>
        <dbReference type="EMBL" id="KAH7257178.1"/>
    </source>
</evidence>
<dbReference type="AlphaFoldDB" id="A0A8K0WF43"/>
<comment type="caution">
    <text evidence="3">The sequence shown here is derived from an EMBL/GenBank/DDBJ whole genome shotgun (WGS) entry which is preliminary data.</text>
</comment>
<dbReference type="Proteomes" id="UP000813427">
    <property type="component" value="Unassembled WGS sequence"/>
</dbReference>
<reference evidence="3" key="1">
    <citation type="journal article" date="2021" name="Nat. Commun.">
        <title>Genetic determinants of endophytism in the Arabidopsis root mycobiome.</title>
        <authorList>
            <person name="Mesny F."/>
            <person name="Miyauchi S."/>
            <person name="Thiergart T."/>
            <person name="Pickel B."/>
            <person name="Atanasova L."/>
            <person name="Karlsson M."/>
            <person name="Huettel B."/>
            <person name="Barry K.W."/>
            <person name="Haridas S."/>
            <person name="Chen C."/>
            <person name="Bauer D."/>
            <person name="Andreopoulos W."/>
            <person name="Pangilinan J."/>
            <person name="LaButti K."/>
            <person name="Riley R."/>
            <person name="Lipzen A."/>
            <person name="Clum A."/>
            <person name="Drula E."/>
            <person name="Henrissat B."/>
            <person name="Kohler A."/>
            <person name="Grigoriev I.V."/>
            <person name="Martin F.M."/>
            <person name="Hacquard S."/>
        </authorList>
    </citation>
    <scope>NUCLEOTIDE SEQUENCE</scope>
    <source>
        <strain evidence="3">MPI-SDFR-AT-0068</strain>
    </source>
</reference>
<organism evidence="3 4">
    <name type="scientific">Fusarium tricinctum</name>
    <dbReference type="NCBI Taxonomy" id="61284"/>
    <lineage>
        <taxon>Eukaryota</taxon>
        <taxon>Fungi</taxon>
        <taxon>Dikarya</taxon>
        <taxon>Ascomycota</taxon>
        <taxon>Pezizomycotina</taxon>
        <taxon>Sordariomycetes</taxon>
        <taxon>Hypocreomycetidae</taxon>
        <taxon>Hypocreales</taxon>
        <taxon>Nectriaceae</taxon>
        <taxon>Fusarium</taxon>
        <taxon>Fusarium tricinctum species complex</taxon>
    </lineage>
</organism>
<gene>
    <name evidence="3" type="ORF">BKA59DRAFT_469500</name>
</gene>
<dbReference type="EMBL" id="JAGPXF010000002">
    <property type="protein sequence ID" value="KAH7257178.1"/>
    <property type="molecule type" value="Genomic_DNA"/>
</dbReference>
<keyword evidence="1" id="KW-0472">Membrane</keyword>
<evidence type="ECO:0000313" key="4">
    <source>
        <dbReference type="Proteomes" id="UP000813427"/>
    </source>
</evidence>
<evidence type="ECO:0008006" key="5">
    <source>
        <dbReference type="Google" id="ProtNLM"/>
    </source>
</evidence>